<dbReference type="EMBL" id="FWFR01000002">
    <property type="protein sequence ID" value="SLN57771.1"/>
    <property type="molecule type" value="Genomic_DNA"/>
</dbReference>
<dbReference type="AlphaFoldDB" id="A0A1Y5TD85"/>
<dbReference type="InParanoid" id="A0A1Y5TD85"/>
<reference evidence="1 2" key="1">
    <citation type="submission" date="2017-03" db="EMBL/GenBank/DDBJ databases">
        <authorList>
            <person name="Afonso C.L."/>
            <person name="Miller P.J."/>
            <person name="Scott M.A."/>
            <person name="Spackman E."/>
            <person name="Goraichik I."/>
            <person name="Dimitrov K.M."/>
            <person name="Suarez D.L."/>
            <person name="Swayne D.E."/>
        </authorList>
    </citation>
    <scope>NUCLEOTIDE SEQUENCE [LARGE SCALE GENOMIC DNA]</scope>
    <source>
        <strain evidence="1 2">CECT 7691</strain>
    </source>
</reference>
<keyword evidence="2" id="KW-1185">Reference proteome</keyword>
<name>A0A1Y5TD85_9PROT</name>
<sequence>MAGDTPVNSQITDSVTQANVKVLGDAPAESMGTVYQVFAQTVGVSMQNAVGNQQNANTIDTAITTQGVNLLYSLPTATDSRATTEVFSGNSVAETMQALKAAVQAFS</sequence>
<dbReference type="Pfam" id="PF11747">
    <property type="entry name" value="RebB"/>
    <property type="match status" value="1"/>
</dbReference>
<evidence type="ECO:0000313" key="2">
    <source>
        <dbReference type="Proteomes" id="UP000193200"/>
    </source>
</evidence>
<dbReference type="RefSeq" id="WP_085883885.1">
    <property type="nucleotide sequence ID" value="NZ_FWFR01000002.1"/>
</dbReference>
<dbReference type="InterPro" id="IPR021070">
    <property type="entry name" value="Killing_trait_RebB"/>
</dbReference>
<dbReference type="Proteomes" id="UP000193200">
    <property type="component" value="Unassembled WGS sequence"/>
</dbReference>
<evidence type="ECO:0000313" key="1">
    <source>
        <dbReference type="EMBL" id="SLN57771.1"/>
    </source>
</evidence>
<protein>
    <submittedName>
        <fullName evidence="1">Killing trait</fullName>
    </submittedName>
</protein>
<proteinExistence type="predicted"/>
<dbReference type="OrthoDB" id="8594924at2"/>
<accession>A0A1Y5TD85</accession>
<organism evidence="1 2">
    <name type="scientific">Oceanibacterium hippocampi</name>
    <dbReference type="NCBI Taxonomy" id="745714"/>
    <lineage>
        <taxon>Bacteria</taxon>
        <taxon>Pseudomonadati</taxon>
        <taxon>Pseudomonadota</taxon>
        <taxon>Alphaproteobacteria</taxon>
        <taxon>Sneathiellales</taxon>
        <taxon>Sneathiellaceae</taxon>
        <taxon>Oceanibacterium</taxon>
    </lineage>
</organism>
<gene>
    <name evidence="1" type="ORF">OCH7691_02540</name>
</gene>